<keyword evidence="2" id="KW-0238">DNA-binding</keyword>
<evidence type="ECO:0000259" key="4">
    <source>
        <dbReference type="PROSITE" id="PS50995"/>
    </source>
</evidence>
<dbReference type="PANTHER" id="PTHR42756">
    <property type="entry name" value="TRANSCRIPTIONAL REGULATOR, MARR"/>
    <property type="match status" value="1"/>
</dbReference>
<evidence type="ECO:0000313" key="6">
    <source>
        <dbReference type="Proteomes" id="UP001166291"/>
    </source>
</evidence>
<dbReference type="Pfam" id="PF01047">
    <property type="entry name" value="MarR"/>
    <property type="match status" value="1"/>
</dbReference>
<reference evidence="5" key="1">
    <citation type="submission" date="2021-07" db="EMBL/GenBank/DDBJ databases">
        <title>Zhongshania sp. CAU 1632 isolated from seawater.</title>
        <authorList>
            <person name="Kim W."/>
        </authorList>
    </citation>
    <scope>NUCLEOTIDE SEQUENCE</scope>
    <source>
        <strain evidence="5">CAU 1632</strain>
    </source>
</reference>
<evidence type="ECO:0000256" key="2">
    <source>
        <dbReference type="ARBA" id="ARBA00023125"/>
    </source>
</evidence>
<dbReference type="Proteomes" id="UP001166291">
    <property type="component" value="Unassembled WGS sequence"/>
</dbReference>
<evidence type="ECO:0000313" key="5">
    <source>
        <dbReference type="EMBL" id="MBW2939748.1"/>
    </source>
</evidence>
<protein>
    <submittedName>
        <fullName evidence="5">MarR family transcriptional regulator</fullName>
    </submittedName>
</protein>
<dbReference type="SMART" id="SM00347">
    <property type="entry name" value="HTH_MARR"/>
    <property type="match status" value="1"/>
</dbReference>
<organism evidence="5 6">
    <name type="scientific">Zhongshania aquimaris</name>
    <dbReference type="NCBI Taxonomy" id="2857107"/>
    <lineage>
        <taxon>Bacteria</taxon>
        <taxon>Pseudomonadati</taxon>
        <taxon>Pseudomonadota</taxon>
        <taxon>Gammaproteobacteria</taxon>
        <taxon>Cellvibrionales</taxon>
        <taxon>Spongiibacteraceae</taxon>
        <taxon>Zhongshania</taxon>
    </lineage>
</organism>
<keyword evidence="1" id="KW-0805">Transcription regulation</keyword>
<keyword evidence="3" id="KW-0804">Transcription</keyword>
<accession>A0ABS6VN50</accession>
<dbReference type="RefSeq" id="WP_219041988.1">
    <property type="nucleotide sequence ID" value="NZ_JAHWDQ010000001.1"/>
</dbReference>
<dbReference type="EMBL" id="JAHWDQ010000001">
    <property type="protein sequence ID" value="MBW2939748.1"/>
    <property type="molecule type" value="Genomic_DNA"/>
</dbReference>
<sequence length="165" mass="18414">MKSTNHLQIAASILADTSRILRMDFRRRAQHLNLTQPQWQTLLNLSREPGINQANLAEQLDVNPVTVAQSVDRLVKAGLVLRERRQQDRRAVSLFLTSKAEPLLEELNVIAAETRAVAFAGFSAAEAQLFEELLLRVKMNFCNTDNTTKADVKASASARSSKEDV</sequence>
<dbReference type="PROSITE" id="PS50995">
    <property type="entry name" value="HTH_MARR_2"/>
    <property type="match status" value="1"/>
</dbReference>
<dbReference type="PANTHER" id="PTHR42756:SF1">
    <property type="entry name" value="TRANSCRIPTIONAL REPRESSOR OF EMRAB OPERON"/>
    <property type="match status" value="1"/>
</dbReference>
<keyword evidence="6" id="KW-1185">Reference proteome</keyword>
<evidence type="ECO:0000256" key="1">
    <source>
        <dbReference type="ARBA" id="ARBA00023015"/>
    </source>
</evidence>
<name>A0ABS6VN50_9GAMM</name>
<comment type="caution">
    <text evidence="5">The sequence shown here is derived from an EMBL/GenBank/DDBJ whole genome shotgun (WGS) entry which is preliminary data.</text>
</comment>
<gene>
    <name evidence="5" type="ORF">KXJ70_03135</name>
</gene>
<dbReference type="InterPro" id="IPR000835">
    <property type="entry name" value="HTH_MarR-typ"/>
</dbReference>
<evidence type="ECO:0000256" key="3">
    <source>
        <dbReference type="ARBA" id="ARBA00023163"/>
    </source>
</evidence>
<proteinExistence type="predicted"/>
<feature type="domain" description="HTH marR-type" evidence="4">
    <location>
        <begin position="7"/>
        <end position="139"/>
    </location>
</feature>